<dbReference type="Proteomes" id="UP001153954">
    <property type="component" value="Unassembled WGS sequence"/>
</dbReference>
<organism evidence="2 3">
    <name type="scientific">Euphydryas editha</name>
    <name type="common">Edith's checkerspot</name>
    <dbReference type="NCBI Taxonomy" id="104508"/>
    <lineage>
        <taxon>Eukaryota</taxon>
        <taxon>Metazoa</taxon>
        <taxon>Ecdysozoa</taxon>
        <taxon>Arthropoda</taxon>
        <taxon>Hexapoda</taxon>
        <taxon>Insecta</taxon>
        <taxon>Pterygota</taxon>
        <taxon>Neoptera</taxon>
        <taxon>Endopterygota</taxon>
        <taxon>Lepidoptera</taxon>
        <taxon>Glossata</taxon>
        <taxon>Ditrysia</taxon>
        <taxon>Papilionoidea</taxon>
        <taxon>Nymphalidae</taxon>
        <taxon>Nymphalinae</taxon>
        <taxon>Euphydryas</taxon>
    </lineage>
</organism>
<reference evidence="2" key="1">
    <citation type="submission" date="2022-03" db="EMBL/GenBank/DDBJ databases">
        <authorList>
            <person name="Tunstrom K."/>
        </authorList>
    </citation>
    <scope>NUCLEOTIDE SEQUENCE</scope>
</reference>
<dbReference type="InterPro" id="IPR004875">
    <property type="entry name" value="DDE_SF_endonuclease_dom"/>
</dbReference>
<name>A0AAU9TTY0_EUPED</name>
<protein>
    <recommendedName>
        <fullName evidence="1">DDE-1 domain-containing protein</fullName>
    </recommendedName>
</protein>
<gene>
    <name evidence="2" type="ORF">EEDITHA_LOCUS5074</name>
</gene>
<dbReference type="GO" id="GO:0003676">
    <property type="term" value="F:nucleic acid binding"/>
    <property type="evidence" value="ECO:0007669"/>
    <property type="project" value="InterPro"/>
</dbReference>
<sequence>MAGWDWSKGFRDCNPSISLRAPVATSAARARPFNESQEPCSCHKSGYMVGDLFVKWMKHFISSTSCNLESKVILILDGNSSHKKLEALELAKVNGVLLLSATALHPSDAAT</sequence>
<feature type="domain" description="DDE-1" evidence="1">
    <location>
        <begin position="41"/>
        <end position="106"/>
    </location>
</feature>
<proteinExistence type="predicted"/>
<dbReference type="Pfam" id="PF03184">
    <property type="entry name" value="DDE_1"/>
    <property type="match status" value="1"/>
</dbReference>
<evidence type="ECO:0000259" key="1">
    <source>
        <dbReference type="Pfam" id="PF03184"/>
    </source>
</evidence>
<evidence type="ECO:0000313" key="3">
    <source>
        <dbReference type="Proteomes" id="UP001153954"/>
    </source>
</evidence>
<keyword evidence="3" id="KW-1185">Reference proteome</keyword>
<dbReference type="EMBL" id="CAKOGL010000007">
    <property type="protein sequence ID" value="CAH2088972.1"/>
    <property type="molecule type" value="Genomic_DNA"/>
</dbReference>
<evidence type="ECO:0000313" key="2">
    <source>
        <dbReference type="EMBL" id="CAH2088972.1"/>
    </source>
</evidence>
<accession>A0AAU9TTY0</accession>
<dbReference type="AlphaFoldDB" id="A0AAU9TTY0"/>
<comment type="caution">
    <text evidence="2">The sequence shown here is derived from an EMBL/GenBank/DDBJ whole genome shotgun (WGS) entry which is preliminary data.</text>
</comment>